<evidence type="ECO:0000313" key="2">
    <source>
        <dbReference type="Proteomes" id="UP000284178"/>
    </source>
</evidence>
<proteinExistence type="predicted"/>
<evidence type="ECO:0000313" key="1">
    <source>
        <dbReference type="EMBL" id="RGR66884.1"/>
    </source>
</evidence>
<dbReference type="EMBL" id="QRUP01000036">
    <property type="protein sequence ID" value="RGR66884.1"/>
    <property type="molecule type" value="Genomic_DNA"/>
</dbReference>
<comment type="caution">
    <text evidence="1">The sequence shown here is derived from an EMBL/GenBank/DDBJ whole genome shotgun (WGS) entry which is preliminary data.</text>
</comment>
<dbReference type="AlphaFoldDB" id="A0A412FFI7"/>
<gene>
    <name evidence="1" type="ORF">DWY25_17365</name>
</gene>
<name>A0A412FFI7_9FIRM</name>
<sequence>MMNEYLVSEESVRFLIDEIRSDFEVTRRPLVCGEVEILSSFANYAIDCCYRLYGMLGSLQALNLGDYLEIEAFRAEIFQTIEKLFEYR</sequence>
<keyword evidence="2" id="KW-1185">Reference proteome</keyword>
<organism evidence="1 2">
    <name type="scientific">Holdemania filiformis</name>
    <dbReference type="NCBI Taxonomy" id="61171"/>
    <lineage>
        <taxon>Bacteria</taxon>
        <taxon>Bacillati</taxon>
        <taxon>Bacillota</taxon>
        <taxon>Erysipelotrichia</taxon>
        <taxon>Erysipelotrichales</taxon>
        <taxon>Erysipelotrichaceae</taxon>
        <taxon>Holdemania</taxon>
    </lineage>
</organism>
<accession>A0A412FFI7</accession>
<dbReference type="Proteomes" id="UP000284178">
    <property type="component" value="Unassembled WGS sequence"/>
</dbReference>
<protein>
    <submittedName>
        <fullName evidence="1">Uncharacterized protein</fullName>
    </submittedName>
</protein>
<reference evidence="1 2" key="1">
    <citation type="submission" date="2018-08" db="EMBL/GenBank/DDBJ databases">
        <title>A genome reference for cultivated species of the human gut microbiota.</title>
        <authorList>
            <person name="Zou Y."/>
            <person name="Xue W."/>
            <person name="Luo G."/>
        </authorList>
    </citation>
    <scope>NUCLEOTIDE SEQUENCE [LARGE SCALE GENOMIC DNA]</scope>
    <source>
        <strain evidence="1 2">AF24-29</strain>
    </source>
</reference>